<gene>
    <name evidence="5" type="ORF">OSB04_016297</name>
</gene>
<feature type="compositionally biased region" description="Polar residues" evidence="4">
    <location>
        <begin position="1"/>
        <end position="21"/>
    </location>
</feature>
<evidence type="ECO:0000256" key="1">
    <source>
        <dbReference type="ARBA" id="ARBA00022574"/>
    </source>
</evidence>
<dbReference type="PANTHER" id="PTHR10971">
    <property type="entry name" value="MRNA EXPORT FACTOR AND BUB3"/>
    <property type="match status" value="1"/>
</dbReference>
<evidence type="ECO:0000256" key="3">
    <source>
        <dbReference type="PROSITE-ProRule" id="PRU00221"/>
    </source>
</evidence>
<protein>
    <submittedName>
        <fullName evidence="5">Uncharacterized protein</fullName>
    </submittedName>
</protein>
<feature type="region of interest" description="Disordered" evidence="4">
    <location>
        <begin position="1"/>
        <end position="26"/>
    </location>
</feature>
<dbReference type="InterPro" id="IPR001680">
    <property type="entry name" value="WD40_rpt"/>
</dbReference>
<sequence length="475" mass="52335">MSTFGMASSASNTNPNKSTEVVSPPTDGVSSLCFSPKANYLVATSWDNQDPKGVFGVYQGCGGVDKAGGFIAPNPGSNPSMRNMWTFTKGHALALIFPGISRAIGSDTLPKTGGTKMEQKSGRRDEIGKLLKYLCQVKTLKLCTNIAHAYLTLARRVHVREYGSAKDCLVLLVSITMEQLQVRCWEVTKTRTSVSTVAKTSMAHEHPVLCSAWKDDGTTVFSGGCDKQVKMWPLLSGGQPVTVAMHDNPVTQVAWIPEMNLLVSGSWDKTLRYWDLRQSNPVHTQQLPDRCYALTVRHPLMVVATADRNLIAFNLQNPQAEFKRIVSLLKFQTRCVAAFPDQQGFLVGSIEGRVGVHHLDEQQQNKDFAFKCHRDGNNIHSVNSLNFHPVHHTFATAGSDGAFNFWDKDSKQKLKGMNRCNQPIPCSSFNNDGSLYAYAVPKITIQQHAKASIYLHLPQESDVKSKPRAGAVGRK</sequence>
<keyword evidence="6" id="KW-1185">Reference proteome</keyword>
<evidence type="ECO:0000313" key="6">
    <source>
        <dbReference type="Proteomes" id="UP001172457"/>
    </source>
</evidence>
<feature type="repeat" description="WD" evidence="3">
    <location>
        <begin position="382"/>
        <end position="416"/>
    </location>
</feature>
<dbReference type="InterPro" id="IPR020472">
    <property type="entry name" value="WD40_PAC1"/>
</dbReference>
<dbReference type="Proteomes" id="UP001172457">
    <property type="component" value="Chromosome 4"/>
</dbReference>
<dbReference type="InterPro" id="IPR036322">
    <property type="entry name" value="WD40_repeat_dom_sf"/>
</dbReference>
<name>A0AA38TIU4_9ASTR</name>
<dbReference type="EMBL" id="JARYMX010000004">
    <property type="protein sequence ID" value="KAJ9552252.1"/>
    <property type="molecule type" value="Genomic_DNA"/>
</dbReference>
<dbReference type="PRINTS" id="PR00320">
    <property type="entry name" value="GPROTEINBRPT"/>
</dbReference>
<dbReference type="Gene3D" id="2.130.10.10">
    <property type="entry name" value="YVTN repeat-like/Quinoprotein amine dehydrogenase"/>
    <property type="match status" value="2"/>
</dbReference>
<dbReference type="AlphaFoldDB" id="A0AA38TIU4"/>
<evidence type="ECO:0000313" key="5">
    <source>
        <dbReference type="EMBL" id="KAJ9552252.1"/>
    </source>
</evidence>
<feature type="repeat" description="WD" evidence="3">
    <location>
        <begin position="243"/>
        <end position="284"/>
    </location>
</feature>
<organism evidence="5 6">
    <name type="scientific">Centaurea solstitialis</name>
    <name type="common">yellow star-thistle</name>
    <dbReference type="NCBI Taxonomy" id="347529"/>
    <lineage>
        <taxon>Eukaryota</taxon>
        <taxon>Viridiplantae</taxon>
        <taxon>Streptophyta</taxon>
        <taxon>Embryophyta</taxon>
        <taxon>Tracheophyta</taxon>
        <taxon>Spermatophyta</taxon>
        <taxon>Magnoliopsida</taxon>
        <taxon>eudicotyledons</taxon>
        <taxon>Gunneridae</taxon>
        <taxon>Pentapetalae</taxon>
        <taxon>asterids</taxon>
        <taxon>campanulids</taxon>
        <taxon>Asterales</taxon>
        <taxon>Asteraceae</taxon>
        <taxon>Carduoideae</taxon>
        <taxon>Cardueae</taxon>
        <taxon>Centaureinae</taxon>
        <taxon>Centaurea</taxon>
    </lineage>
</organism>
<proteinExistence type="predicted"/>
<keyword evidence="2" id="KW-0677">Repeat</keyword>
<keyword evidence="1 3" id="KW-0853">WD repeat</keyword>
<dbReference type="SMART" id="SM00320">
    <property type="entry name" value="WD40"/>
    <property type="match status" value="4"/>
</dbReference>
<comment type="caution">
    <text evidence="5">The sequence shown here is derived from an EMBL/GenBank/DDBJ whole genome shotgun (WGS) entry which is preliminary data.</text>
</comment>
<evidence type="ECO:0000256" key="2">
    <source>
        <dbReference type="ARBA" id="ARBA00022737"/>
    </source>
</evidence>
<accession>A0AA38TIU4</accession>
<dbReference type="SUPFAM" id="SSF50978">
    <property type="entry name" value="WD40 repeat-like"/>
    <property type="match status" value="1"/>
</dbReference>
<dbReference type="PROSITE" id="PS50082">
    <property type="entry name" value="WD_REPEATS_2"/>
    <property type="match status" value="3"/>
</dbReference>
<evidence type="ECO:0000256" key="4">
    <source>
        <dbReference type="SAM" id="MobiDB-lite"/>
    </source>
</evidence>
<dbReference type="PROSITE" id="PS50294">
    <property type="entry name" value="WD_REPEATS_REGION"/>
    <property type="match status" value="2"/>
</dbReference>
<reference evidence="5" key="1">
    <citation type="submission" date="2023-03" db="EMBL/GenBank/DDBJ databases">
        <title>Chromosome-scale reference genome and RAD-based genetic map of yellow starthistle (Centaurea solstitialis) reveal putative structural variation and QTLs associated with invader traits.</title>
        <authorList>
            <person name="Reatini B."/>
            <person name="Cang F.A."/>
            <person name="Jiang Q."/>
            <person name="Mckibben M.T.W."/>
            <person name="Barker M.S."/>
            <person name="Rieseberg L.H."/>
            <person name="Dlugosch K.M."/>
        </authorList>
    </citation>
    <scope>NUCLEOTIDE SEQUENCE</scope>
    <source>
        <strain evidence="5">CAN-66</strain>
        <tissue evidence="5">Leaf</tissue>
    </source>
</reference>
<feature type="repeat" description="WD" evidence="3">
    <location>
        <begin position="201"/>
        <end position="242"/>
    </location>
</feature>
<dbReference type="Pfam" id="PF00400">
    <property type="entry name" value="WD40"/>
    <property type="match status" value="4"/>
</dbReference>
<dbReference type="InterPro" id="IPR015943">
    <property type="entry name" value="WD40/YVTN_repeat-like_dom_sf"/>
</dbReference>